<dbReference type="InterPro" id="IPR053137">
    <property type="entry name" value="NLR-like"/>
</dbReference>
<protein>
    <recommendedName>
        <fullName evidence="4">Nucleoside phosphorylase domain-containing protein</fullName>
    </recommendedName>
</protein>
<keyword evidence="3" id="KW-1185">Reference proteome</keyword>
<dbReference type="OrthoDB" id="20872at2759"/>
<dbReference type="Gene3D" id="3.40.50.1580">
    <property type="entry name" value="Nucleoside phosphorylase domain"/>
    <property type="match status" value="1"/>
</dbReference>
<comment type="caution">
    <text evidence="2">The sequence shown here is derived from an EMBL/GenBank/DDBJ whole genome shotgun (WGS) entry which is preliminary data.</text>
</comment>
<dbReference type="PANTHER" id="PTHR46082">
    <property type="entry name" value="ATP/GTP-BINDING PROTEIN-RELATED"/>
    <property type="match status" value="1"/>
</dbReference>
<dbReference type="GO" id="GO:0003824">
    <property type="term" value="F:catalytic activity"/>
    <property type="evidence" value="ECO:0007669"/>
    <property type="project" value="InterPro"/>
</dbReference>
<dbReference type="PANTHER" id="PTHR46082:SF11">
    <property type="entry name" value="AAA+ ATPASE DOMAIN-CONTAINING PROTEIN-RELATED"/>
    <property type="match status" value="1"/>
</dbReference>
<proteinExistence type="predicted"/>
<name>A0A9W8VJX7_9HYPO</name>
<dbReference type="GO" id="GO:0009116">
    <property type="term" value="P:nucleoside metabolic process"/>
    <property type="evidence" value="ECO:0007669"/>
    <property type="project" value="InterPro"/>
</dbReference>
<dbReference type="SUPFAM" id="SSF53167">
    <property type="entry name" value="Purine and uridine phosphorylases"/>
    <property type="match status" value="1"/>
</dbReference>
<dbReference type="InterPro" id="IPR035994">
    <property type="entry name" value="Nucleoside_phosphorylase_sf"/>
</dbReference>
<evidence type="ECO:0000313" key="2">
    <source>
        <dbReference type="EMBL" id="KAJ4268431.1"/>
    </source>
</evidence>
<feature type="region of interest" description="Disordered" evidence="1">
    <location>
        <begin position="1"/>
        <end position="22"/>
    </location>
</feature>
<evidence type="ECO:0000313" key="3">
    <source>
        <dbReference type="Proteomes" id="UP001152049"/>
    </source>
</evidence>
<dbReference type="EMBL" id="JAOQAZ010000003">
    <property type="protein sequence ID" value="KAJ4268431.1"/>
    <property type="molecule type" value="Genomic_DNA"/>
</dbReference>
<dbReference type="AlphaFoldDB" id="A0A9W8VJX7"/>
<accession>A0A9W8VJX7</accession>
<dbReference type="Proteomes" id="UP001152049">
    <property type="component" value="Unassembled WGS sequence"/>
</dbReference>
<organism evidence="2 3">
    <name type="scientific">Fusarium torreyae</name>
    <dbReference type="NCBI Taxonomy" id="1237075"/>
    <lineage>
        <taxon>Eukaryota</taxon>
        <taxon>Fungi</taxon>
        <taxon>Dikarya</taxon>
        <taxon>Ascomycota</taxon>
        <taxon>Pezizomycotina</taxon>
        <taxon>Sordariomycetes</taxon>
        <taxon>Hypocreomycetidae</taxon>
        <taxon>Hypocreales</taxon>
        <taxon>Nectriaceae</taxon>
        <taxon>Fusarium</taxon>
    </lineage>
</organism>
<gene>
    <name evidence="2" type="ORF">NW762_002494</name>
</gene>
<reference evidence="2" key="1">
    <citation type="submission" date="2022-09" db="EMBL/GenBank/DDBJ databases">
        <title>Fusarium specimens isolated from Avocado Roots.</title>
        <authorList>
            <person name="Stajich J."/>
            <person name="Roper C."/>
            <person name="Heimlech-Rivalta G."/>
        </authorList>
    </citation>
    <scope>NUCLEOTIDE SEQUENCE</scope>
    <source>
        <strain evidence="2">CF00136</strain>
    </source>
</reference>
<evidence type="ECO:0008006" key="4">
    <source>
        <dbReference type="Google" id="ProtNLM"/>
    </source>
</evidence>
<evidence type="ECO:0000256" key="1">
    <source>
        <dbReference type="SAM" id="MobiDB-lite"/>
    </source>
</evidence>
<feature type="compositionally biased region" description="Basic and acidic residues" evidence="1">
    <location>
        <begin position="1"/>
        <end position="14"/>
    </location>
</feature>
<sequence length="326" mass="36531">MDIRQLLNHDDEARSQISKRQKTSHLSHEPCLSYDHYTVAWICALHIELAAARAMLDEIHQDLSRYAKDDNTYTLGSIKQHNVVISCSPQYGTNHAANVLTNMTRTFPSIQFGLMVGIGVGAPGKLDIRLGDIVVGTRVMQYDLEKVMAKGEVHRIATPKFPNASLQSAVMAVRAMHELQPSRVPAILQERMRGHEEYGRPSTPDRLFLASNEHEASAFNCRDCNQSQLEERKTRKHQTPTIFHGGIASGNRVIKNAAVRDKLAQELDVICFEMEAAGLMDILSCLPIRGICDYSDSHKSKEWQRYAAATAAAYAREFARSPVFRV</sequence>